<dbReference type="Gene3D" id="3.10.129.10">
    <property type="entry name" value="Hotdog Thioesterase"/>
    <property type="match status" value="1"/>
</dbReference>
<dbReference type="SUPFAM" id="SSF54637">
    <property type="entry name" value="Thioesterase/thiol ester dehydrase-isomerase"/>
    <property type="match status" value="1"/>
</dbReference>
<dbReference type="RefSeq" id="WP_381207757.1">
    <property type="nucleotide sequence ID" value="NZ_JBHSPC010000018.1"/>
</dbReference>
<organism evidence="1 2">
    <name type="scientific">Streptomyces incanus</name>
    <dbReference type="NCBI Taxonomy" id="887453"/>
    <lineage>
        <taxon>Bacteria</taxon>
        <taxon>Bacillati</taxon>
        <taxon>Actinomycetota</taxon>
        <taxon>Actinomycetes</taxon>
        <taxon>Kitasatosporales</taxon>
        <taxon>Streptomycetaceae</taxon>
        <taxon>Streptomyces</taxon>
    </lineage>
</organism>
<dbReference type="InterPro" id="IPR029069">
    <property type="entry name" value="HotDog_dom_sf"/>
</dbReference>
<dbReference type="Proteomes" id="UP001596183">
    <property type="component" value="Unassembled WGS sequence"/>
</dbReference>
<keyword evidence="2" id="KW-1185">Reference proteome</keyword>
<protein>
    <submittedName>
        <fullName evidence="1">Mesaconyl-C4 CoA hydratase</fullName>
    </submittedName>
</protein>
<comment type="caution">
    <text evidence="1">The sequence shown here is derived from an EMBL/GenBank/DDBJ whole genome shotgun (WGS) entry which is preliminary data.</text>
</comment>
<dbReference type="InterPro" id="IPR052741">
    <property type="entry name" value="Mitochondrial_HTD2"/>
</dbReference>
<reference evidence="2" key="1">
    <citation type="journal article" date="2019" name="Int. J. Syst. Evol. Microbiol.">
        <title>The Global Catalogue of Microorganisms (GCM) 10K type strain sequencing project: providing services to taxonomists for standard genome sequencing and annotation.</title>
        <authorList>
            <consortium name="The Broad Institute Genomics Platform"/>
            <consortium name="The Broad Institute Genome Sequencing Center for Infectious Disease"/>
            <person name="Wu L."/>
            <person name="Ma J."/>
        </authorList>
    </citation>
    <scope>NUCLEOTIDE SEQUENCE [LARGE SCALE GENOMIC DNA]</scope>
    <source>
        <strain evidence="2">JCM 13852</strain>
    </source>
</reference>
<proteinExistence type="predicted"/>
<sequence>MTNQKTVERTEVIAAEPAEALAAMLDLDIPHKAGDRVLPLWHWIYLLERSRESELGEDGHPVVGIPAPPGPGRRRMFGGGRVTTHGLLEIGKPATKVTSVARSIDKQGRTGLLTLTTVAQEIFQDGQLVIREEQDIVYRAPGANALPTPPAPPEPPAGPQLRLSVDERMLFRFSALTYNAHRIHYDLDWCRQEGYDGLVIHGPLLAFMMGEHMRREGIDLVGRTFGYRLVSPMTKAQTFSVVPGPDGLAQGAEARSAAGTVCAVSTLTEA</sequence>
<evidence type="ECO:0000313" key="2">
    <source>
        <dbReference type="Proteomes" id="UP001596183"/>
    </source>
</evidence>
<evidence type="ECO:0000313" key="1">
    <source>
        <dbReference type="EMBL" id="MFC5670103.1"/>
    </source>
</evidence>
<dbReference type="PANTHER" id="PTHR28152:SF1">
    <property type="entry name" value="HYDROXYACYL-THIOESTER DEHYDRATASE TYPE 2, MITOCHONDRIAL"/>
    <property type="match status" value="1"/>
</dbReference>
<dbReference type="PANTHER" id="PTHR28152">
    <property type="entry name" value="HYDROXYACYL-THIOESTER DEHYDRATASE TYPE 2, MITOCHONDRIAL"/>
    <property type="match status" value="1"/>
</dbReference>
<dbReference type="EMBL" id="JBHSPC010000018">
    <property type="protein sequence ID" value="MFC5670103.1"/>
    <property type="molecule type" value="Genomic_DNA"/>
</dbReference>
<accession>A0ABW0XJY7</accession>
<gene>
    <name evidence="1" type="ORF">ACFP2V_08275</name>
</gene>
<name>A0ABW0XJY7_9ACTN</name>